<feature type="domain" description="Pyridoxamine 5'-phosphate oxidase N-terminal" evidence="1">
    <location>
        <begin position="44"/>
        <end position="140"/>
    </location>
</feature>
<evidence type="ECO:0000313" key="3">
    <source>
        <dbReference type="Proteomes" id="UP000626220"/>
    </source>
</evidence>
<dbReference type="SUPFAM" id="SSF50475">
    <property type="entry name" value="FMN-binding split barrel"/>
    <property type="match status" value="1"/>
</dbReference>
<organism evidence="2 3">
    <name type="scientific">Seohaeicola zhoushanensis</name>
    <dbReference type="NCBI Taxonomy" id="1569283"/>
    <lineage>
        <taxon>Bacteria</taxon>
        <taxon>Pseudomonadati</taxon>
        <taxon>Pseudomonadota</taxon>
        <taxon>Alphaproteobacteria</taxon>
        <taxon>Rhodobacterales</taxon>
        <taxon>Roseobacteraceae</taxon>
        <taxon>Seohaeicola</taxon>
    </lineage>
</organism>
<dbReference type="PANTHER" id="PTHR42815:SF2">
    <property type="entry name" value="FAD-BINDING, PUTATIVE (AFU_ORTHOLOGUE AFUA_6G07600)-RELATED"/>
    <property type="match status" value="1"/>
</dbReference>
<evidence type="ECO:0000313" key="2">
    <source>
        <dbReference type="EMBL" id="GHF52454.1"/>
    </source>
</evidence>
<protein>
    <submittedName>
        <fullName evidence="2">Pyridoxamine 5'-phosphate oxidase</fullName>
    </submittedName>
</protein>
<dbReference type="Pfam" id="PF01243">
    <property type="entry name" value="PNPOx_N"/>
    <property type="match status" value="1"/>
</dbReference>
<dbReference type="AlphaFoldDB" id="A0A8J3GYQ5"/>
<reference evidence="2" key="2">
    <citation type="submission" date="2020-09" db="EMBL/GenBank/DDBJ databases">
        <authorList>
            <person name="Sun Q."/>
            <person name="Kim S."/>
        </authorList>
    </citation>
    <scope>NUCLEOTIDE SEQUENCE</scope>
    <source>
        <strain evidence="2">KCTC 42650</strain>
    </source>
</reference>
<sequence>MPHAYSEIAFTPAVRAEQQRFGSAADYAARLSPDRSGGAELTAREVAFLTERDGVFQATVSETGWPYVQFRGGQPGFLKIIDHRTIGYADYSGNRQYISTGNLRHNDRVSIIAVDYARRKRLKLLGHARISEDPDIIALLNRDGGPAAERAIVIRVAGFDWNCPQHIPVRLTDEEAGAEIARLRARIDILEREIALAPGRGF</sequence>
<accession>A0A8J3GYQ5</accession>
<dbReference type="Proteomes" id="UP000626220">
    <property type="component" value="Unassembled WGS sequence"/>
</dbReference>
<dbReference type="Gene3D" id="2.30.110.10">
    <property type="entry name" value="Electron Transport, Fmn-binding Protein, Chain A"/>
    <property type="match status" value="1"/>
</dbReference>
<gene>
    <name evidence="2" type="ORF">GCM10017056_25000</name>
</gene>
<evidence type="ECO:0000259" key="1">
    <source>
        <dbReference type="Pfam" id="PF01243"/>
    </source>
</evidence>
<dbReference type="EMBL" id="BNCJ01000006">
    <property type="protein sequence ID" value="GHF52454.1"/>
    <property type="molecule type" value="Genomic_DNA"/>
</dbReference>
<name>A0A8J3GYQ5_9RHOB</name>
<dbReference type="PANTHER" id="PTHR42815">
    <property type="entry name" value="FAD-BINDING, PUTATIVE (AFU_ORTHOLOGUE AFUA_6G07600)-RELATED"/>
    <property type="match status" value="1"/>
</dbReference>
<dbReference type="InterPro" id="IPR012349">
    <property type="entry name" value="Split_barrel_FMN-bd"/>
</dbReference>
<proteinExistence type="predicted"/>
<reference evidence="2" key="1">
    <citation type="journal article" date="2014" name="Int. J. Syst. Evol. Microbiol.">
        <title>Complete genome sequence of Corynebacterium casei LMG S-19264T (=DSM 44701T), isolated from a smear-ripened cheese.</title>
        <authorList>
            <consortium name="US DOE Joint Genome Institute (JGI-PGF)"/>
            <person name="Walter F."/>
            <person name="Albersmeier A."/>
            <person name="Kalinowski J."/>
            <person name="Ruckert C."/>
        </authorList>
    </citation>
    <scope>NUCLEOTIDE SEQUENCE</scope>
    <source>
        <strain evidence="2">KCTC 42650</strain>
    </source>
</reference>
<keyword evidence="3" id="KW-1185">Reference proteome</keyword>
<dbReference type="InterPro" id="IPR011576">
    <property type="entry name" value="Pyridox_Oxase_N"/>
</dbReference>
<dbReference type="RefSeq" id="WP_189680433.1">
    <property type="nucleotide sequence ID" value="NZ_BNCJ01000006.1"/>
</dbReference>
<comment type="caution">
    <text evidence="2">The sequence shown here is derived from an EMBL/GenBank/DDBJ whole genome shotgun (WGS) entry which is preliminary data.</text>
</comment>